<dbReference type="Gene3D" id="3.40.190.10">
    <property type="entry name" value="Periplasmic binding protein-like II"/>
    <property type="match status" value="1"/>
</dbReference>
<proteinExistence type="predicted"/>
<organism evidence="2">
    <name type="scientific">freshwater metagenome</name>
    <dbReference type="NCBI Taxonomy" id="449393"/>
    <lineage>
        <taxon>unclassified sequences</taxon>
        <taxon>metagenomes</taxon>
        <taxon>ecological metagenomes</taxon>
    </lineage>
</organism>
<dbReference type="InterPro" id="IPR000914">
    <property type="entry name" value="SBP_5_dom"/>
</dbReference>
<gene>
    <name evidence="2" type="ORF">UFOPK1726_00362</name>
</gene>
<reference evidence="2" key="1">
    <citation type="submission" date="2020-05" db="EMBL/GenBank/DDBJ databases">
        <authorList>
            <person name="Chiriac C."/>
            <person name="Salcher M."/>
            <person name="Ghai R."/>
            <person name="Kavagutti S V."/>
        </authorList>
    </citation>
    <scope>NUCLEOTIDE SEQUENCE</scope>
</reference>
<dbReference type="SUPFAM" id="SSF53850">
    <property type="entry name" value="Periplasmic binding protein-like II"/>
    <property type="match status" value="1"/>
</dbReference>
<dbReference type="InterPro" id="IPR039424">
    <property type="entry name" value="SBP_5"/>
</dbReference>
<name>A0A6J6E8G5_9ZZZZ</name>
<evidence type="ECO:0000313" key="2">
    <source>
        <dbReference type="EMBL" id="CAB4572457.1"/>
    </source>
</evidence>
<accession>A0A6J6E8G5</accession>
<dbReference type="GO" id="GO:1904680">
    <property type="term" value="F:peptide transmembrane transporter activity"/>
    <property type="evidence" value="ECO:0007669"/>
    <property type="project" value="TreeGrafter"/>
</dbReference>
<sequence length="540" mass="59368">MFKSISKRALVILASFVITVSGLATMQAANAGTNAKCNLNTKVANAECDEIVYGTIHRVGGLDRKTPSTGGYTDSQMAYITQGQLYRFDENLVPRRDLVSQKITSRDGLTVTLKLRQARYSDGTPVRAQDAVVSYQRWVASNASPAYIAKVASIREVDFRTLEIKLKSTYPDIDFALASEFFGLHPYSRVNTPAKAAAYFRNPVSAGPMKVKQFTPGTDTFIAEANSSYWAKPVVKQLKVVFLPDPTSRQLALQQGTVDYVFELPLTAREQTASSTVRVFPHFDPGTFMLAINMDKDQTNPALRDPRVRRAISLAVDRAQIMRVAFGGLSKPNCGMQFNVNNPLYVCSIPKKGARDLAAARQLLTQAGYANGFKMTMIYPTRVLWPEANAIIKSNLADVGIDVTLKPEPDANMNQYLALNQTPWEIMWFGNNAATPILQLSNWFAIGGLWAGFVGKGVATDPGDVELNGLLDRANTVTSLKERRNLLTQLEAKAFESSHFIPIGTRYRLSGTKVAPGIAQPPIPGDLWFHIGINPPLPKN</sequence>
<dbReference type="Gene3D" id="3.10.105.10">
    <property type="entry name" value="Dipeptide-binding Protein, Domain 3"/>
    <property type="match status" value="1"/>
</dbReference>
<protein>
    <submittedName>
        <fullName evidence="2">Unannotated protein</fullName>
    </submittedName>
</protein>
<dbReference type="Pfam" id="PF00496">
    <property type="entry name" value="SBP_bac_5"/>
    <property type="match status" value="1"/>
</dbReference>
<dbReference type="EMBL" id="CAEZTT010000027">
    <property type="protein sequence ID" value="CAB4572457.1"/>
    <property type="molecule type" value="Genomic_DNA"/>
</dbReference>
<dbReference type="AlphaFoldDB" id="A0A6J6E8G5"/>
<dbReference type="CDD" id="cd00995">
    <property type="entry name" value="PBP2_NikA_DppA_OppA_like"/>
    <property type="match status" value="1"/>
</dbReference>
<feature type="domain" description="Solute-binding protein family 5" evidence="1">
    <location>
        <begin position="104"/>
        <end position="436"/>
    </location>
</feature>
<dbReference type="GO" id="GO:0015833">
    <property type="term" value="P:peptide transport"/>
    <property type="evidence" value="ECO:0007669"/>
    <property type="project" value="TreeGrafter"/>
</dbReference>
<dbReference type="PANTHER" id="PTHR30290">
    <property type="entry name" value="PERIPLASMIC BINDING COMPONENT OF ABC TRANSPORTER"/>
    <property type="match status" value="1"/>
</dbReference>
<evidence type="ECO:0000259" key="1">
    <source>
        <dbReference type="Pfam" id="PF00496"/>
    </source>
</evidence>